<accession>A0A3M2LP53</accession>
<dbReference type="GO" id="GO:0006071">
    <property type="term" value="P:glycerol metabolic process"/>
    <property type="evidence" value="ECO:0007669"/>
    <property type="project" value="InterPro"/>
</dbReference>
<dbReference type="InterPro" id="IPR013785">
    <property type="entry name" value="Aldolase_TIM"/>
</dbReference>
<evidence type="ECO:0000313" key="1">
    <source>
        <dbReference type="EMBL" id="RMI37875.1"/>
    </source>
</evidence>
<dbReference type="Gene3D" id="3.20.20.70">
    <property type="entry name" value="Aldolase class I"/>
    <property type="match status" value="1"/>
</dbReference>
<dbReference type="GO" id="GO:0006355">
    <property type="term" value="P:regulation of DNA-templated transcription"/>
    <property type="evidence" value="ECO:0007669"/>
    <property type="project" value="InterPro"/>
</dbReference>
<dbReference type="PANTHER" id="PTHR35787">
    <property type="entry name" value="GLYCEROL UPTAKE OPERON ANTITERMINATOR REGULATORY PROTEIN"/>
    <property type="match status" value="1"/>
</dbReference>
<organism evidence="1 2">
    <name type="scientific">Actinomadura harenae</name>
    <dbReference type="NCBI Taxonomy" id="2483351"/>
    <lineage>
        <taxon>Bacteria</taxon>
        <taxon>Bacillati</taxon>
        <taxon>Actinomycetota</taxon>
        <taxon>Actinomycetes</taxon>
        <taxon>Streptosporangiales</taxon>
        <taxon>Thermomonosporaceae</taxon>
        <taxon>Actinomadura</taxon>
    </lineage>
</organism>
<evidence type="ECO:0000313" key="2">
    <source>
        <dbReference type="Proteomes" id="UP000282674"/>
    </source>
</evidence>
<dbReference type="EMBL" id="RFFG01000097">
    <property type="protein sequence ID" value="RMI37875.1"/>
    <property type="molecule type" value="Genomic_DNA"/>
</dbReference>
<dbReference type="Proteomes" id="UP000282674">
    <property type="component" value="Unassembled WGS sequence"/>
</dbReference>
<dbReference type="PIRSF" id="PIRSF016897">
    <property type="entry name" value="GlpP"/>
    <property type="match status" value="1"/>
</dbReference>
<proteinExistence type="predicted"/>
<dbReference type="RefSeq" id="WP_122198695.1">
    <property type="nucleotide sequence ID" value="NZ_JBHSKC010000011.1"/>
</dbReference>
<comment type="caution">
    <text evidence="1">The sequence shown here is derived from an EMBL/GenBank/DDBJ whole genome shotgun (WGS) entry which is preliminary data.</text>
</comment>
<sequence length="225" mass="23467">MMNSSRPSAASAVTRMLPRLAASLREVPVIASVVGTQRVRGFMDAPANVCILASVPVGQLGGVLATLRGAEKTVFVNVDSCPGLAQDRGALEFLRDNGAQGAVSTRLSLVEKGHSLDLLTMMKVFVTDRSNLRRSLDAVGRGRPDLVEIMPAPIVARLDPEAKRLLSPYVAAGFVETERDAAAALALGAAAVATSDPRLWHLTRERLTAGTGAGTGAAPTKKGTS</sequence>
<reference evidence="1 2" key="1">
    <citation type="submission" date="2018-10" db="EMBL/GenBank/DDBJ databases">
        <title>Isolation from soil.</title>
        <authorList>
            <person name="Hu J."/>
        </authorList>
    </citation>
    <scope>NUCLEOTIDE SEQUENCE [LARGE SCALE GENOMIC DNA]</scope>
    <source>
        <strain evidence="1 2">NEAU-Ht49</strain>
    </source>
</reference>
<keyword evidence="2" id="KW-1185">Reference proteome</keyword>
<dbReference type="InterPro" id="IPR006699">
    <property type="entry name" value="GlpP"/>
</dbReference>
<protein>
    <submittedName>
        <fullName evidence="1">Glycerol-3-phosphate responsive antiterminator</fullName>
    </submittedName>
</protein>
<dbReference type="PANTHER" id="PTHR35787:SF1">
    <property type="entry name" value="GLYCEROL UPTAKE OPERON ANTITERMINATOR REGULATORY PROTEIN"/>
    <property type="match status" value="1"/>
</dbReference>
<dbReference type="OrthoDB" id="8724213at2"/>
<dbReference type="Pfam" id="PF04309">
    <property type="entry name" value="G3P_antiterm"/>
    <property type="match status" value="1"/>
</dbReference>
<gene>
    <name evidence="1" type="ORF">EBO15_34665</name>
</gene>
<dbReference type="AlphaFoldDB" id="A0A3M2LP53"/>
<name>A0A3M2LP53_9ACTN</name>
<dbReference type="SUPFAM" id="SSF110391">
    <property type="entry name" value="GlpP-like"/>
    <property type="match status" value="1"/>
</dbReference>